<gene>
    <name evidence="2" type="ORF">RD792_016654</name>
</gene>
<dbReference type="Gene3D" id="3.40.50.1820">
    <property type="entry name" value="alpha/beta hydrolase"/>
    <property type="match status" value="1"/>
</dbReference>
<evidence type="ECO:0000313" key="3">
    <source>
        <dbReference type="Proteomes" id="UP001291926"/>
    </source>
</evidence>
<name>A0ABR0CLL3_9LAMI</name>
<organism evidence="2 3">
    <name type="scientific">Penstemon davidsonii</name>
    <dbReference type="NCBI Taxonomy" id="160366"/>
    <lineage>
        <taxon>Eukaryota</taxon>
        <taxon>Viridiplantae</taxon>
        <taxon>Streptophyta</taxon>
        <taxon>Embryophyta</taxon>
        <taxon>Tracheophyta</taxon>
        <taxon>Spermatophyta</taxon>
        <taxon>Magnoliopsida</taxon>
        <taxon>eudicotyledons</taxon>
        <taxon>Gunneridae</taxon>
        <taxon>Pentapetalae</taxon>
        <taxon>asterids</taxon>
        <taxon>lamiids</taxon>
        <taxon>Lamiales</taxon>
        <taxon>Plantaginaceae</taxon>
        <taxon>Cheloneae</taxon>
        <taxon>Penstemon</taxon>
    </lineage>
</organism>
<protein>
    <recommendedName>
        <fullName evidence="1">AB hydrolase-1 domain-containing protein</fullName>
    </recommendedName>
</protein>
<keyword evidence="3" id="KW-1185">Reference proteome</keyword>
<reference evidence="2 3" key="1">
    <citation type="journal article" date="2023" name="bioRxiv">
        <title>Genome report: Whole genome sequence and annotation of Penstemon davidsonii.</title>
        <authorList>
            <person name="Ostevik K.L."/>
            <person name="Alabady M."/>
            <person name="Zhang M."/>
            <person name="Rausher M.D."/>
        </authorList>
    </citation>
    <scope>NUCLEOTIDE SEQUENCE [LARGE SCALE GENOMIC DNA]</scope>
    <source>
        <strain evidence="2">DNT005</strain>
        <tissue evidence="2">Whole leaf</tissue>
    </source>
</reference>
<dbReference type="Pfam" id="PF12697">
    <property type="entry name" value="Abhydrolase_6"/>
    <property type="match status" value="1"/>
</dbReference>
<sequence>MMTESVVNPKHFVLVHGACHGAWSWYRVVPLLRAVGHRVTALDMAASGIHPKLVEEIDSFSDYCEPLIEFMEALPLDEKVVLVGHSMGGLCISIAMEMFPQKIAVAIFVTAFMPSPHVDVNAIIEENNKHQGSFMDSEFSFKEEGQDKQPTSIVFGSKFLSTTMYQLSPPEDLTLASMLARPIRLYKDKDWLKERVLTTENYGSVTRAYIVTEKDNILKEEFQKWMIESNPVDEVHIISGSDHMVMFSKPKELSSFLQEIAQNYYC</sequence>
<dbReference type="PANTHER" id="PTHR10992:SF1066">
    <property type="entry name" value="METHYL JASMONATE ESTERASE 1"/>
    <property type="match status" value="1"/>
</dbReference>
<proteinExistence type="predicted"/>
<dbReference type="InterPro" id="IPR045889">
    <property type="entry name" value="MES/HNL"/>
</dbReference>
<dbReference type="InterPro" id="IPR029058">
    <property type="entry name" value="AB_hydrolase_fold"/>
</dbReference>
<dbReference type="PANTHER" id="PTHR10992">
    <property type="entry name" value="METHYLESTERASE FAMILY MEMBER"/>
    <property type="match status" value="1"/>
</dbReference>
<comment type="caution">
    <text evidence="2">The sequence shown here is derived from an EMBL/GenBank/DDBJ whole genome shotgun (WGS) entry which is preliminary data.</text>
</comment>
<evidence type="ECO:0000259" key="1">
    <source>
        <dbReference type="Pfam" id="PF12697"/>
    </source>
</evidence>
<evidence type="ECO:0000313" key="2">
    <source>
        <dbReference type="EMBL" id="KAK4477433.1"/>
    </source>
</evidence>
<dbReference type="Proteomes" id="UP001291926">
    <property type="component" value="Unassembled WGS sequence"/>
</dbReference>
<dbReference type="EMBL" id="JAYDYQ010002688">
    <property type="protein sequence ID" value="KAK4477433.1"/>
    <property type="molecule type" value="Genomic_DNA"/>
</dbReference>
<accession>A0ABR0CLL3</accession>
<dbReference type="SUPFAM" id="SSF53474">
    <property type="entry name" value="alpha/beta-Hydrolases"/>
    <property type="match status" value="1"/>
</dbReference>
<feature type="domain" description="AB hydrolase-1" evidence="1">
    <location>
        <begin position="12"/>
        <end position="253"/>
    </location>
</feature>
<dbReference type="InterPro" id="IPR000073">
    <property type="entry name" value="AB_hydrolase_1"/>
</dbReference>